<sequence length="1695" mass="182542">MQINERDEHDLNSSTYSDSFYGFQLKNIVKTIVSLTLALMMGCFLFVTTSYAETKGWNAVAELTHEGVITVVAPTPDGGFIAGGYISITNNNNIYTALLVKYDANFNEQWKKTIEGYDYSSGYGTFYGYNSIKSNANGTEYIAGGGDVVHRFDQNGNLTGSKVILYNVPGSYMSNVSDVAYDDDGAIIAVGSVIQGWEEQKVAMVKVNNDATMSPISHVSYTSYIGYTPIGNDPFNWENNPWESYTDARSYLKIAGKYYIAGYYNKYANIHVVGTNPNNYNNITFGGSNGYSSYSRIRKTSDGGLIAVGNSAATDGDMTGLNKGSNDGIIVKYNANMTIQWKRAFGGSSDDYFTDVQQTSDGEYIVLGYSWSTDKDMLSIKSSRVSVKYDAQGNLQEVKPDAGSDSLISTTNNLYTHGHKSGGGSTILKYGEIEPPSISLSKSTPNSANYPLTIQATISDASGIAVQKWAVGDQPASYFKTGGTVFSGTSFVVPANGTYTVYAKDLTGNEAVKTIEDKTEVWKTVSYNNNTGYLNAIAPTPDGGFIAGGWTMDESGTSSSTIVKYDANFNEQWKKNTAEADYKTWSYFSIKSNDDGSEYIAAGGNVVHRFDQYGNLTGSQSVPLDIVDIAYEEDGAIIAAGNQGTWGNLQLATVIVNNDATMTPRTPVLYSSNVTHGYSGFKSGSNYYMAGTSNNYNKAFIRVLNLETHEVQEEIFGGNNGSSLFNRIRQTSDGGLIAVGYSSATDGDMAGLNKGSYDGIVVKYDVNLNVEWKKTFGGSNEDYFDDVQQTPDGGYVVFGRAFSTDGDPAPVVLNYAAVIVKYDAMGNIQIMESLDYNEFEFGFNTVISSSNGIYVTGNDGDPYYGGNRILKYVPAEHLPPSINLSLSTTNPTNQDVTIHASITDDNGIAIQKWASGDQPASYFATGGTVLSGSSFAAPVNGTYTVYAKDQAENEVVKTITVFNIDKVAPTVPTLTADSTTHTNSNVNVTVTFPADASTKEICINGGTWTAYSLPVVFKANGTLEARATDAAGNVSPISIYMINNIVKPVPTAPTLTADKTTPTNSNVNMTVTYPAEVSIKEIRINGGTWAAYSSPVAFTANGTLEARGTDAEGNVSPTATYTINNIDKTAPTIPSIALSTNDWSNTPVTVTILSGSDSESGVLTSQYKIGTNGTWSNYSNPFAVSLIGQTTVYARTLDVAGNISNETSATVLINTPTAPPTPNPDTDEPNNSKENAASIVGVKKSYLSTSGDVDFYRWTASTLGKVKISFIPPTYKNYNLEILDSNSMILGSIVPGGPNNTYISVAAGSTYYLKVSGLTNTDYGISPYTVLIGDADQDANEPDNNDRTTAPSIGISSSKVGFISSVTDQDYYKFETGTNAGRVNIKLDMPSDANYHLTILNSAGNQLIIQDLGQGIDEEANLSFTMGETYYLLVTNSGNSTISGTSYTLSVGAVEVSSGEPNESYLEATTVVPGTTYSSYTIGTSGDKDYYKFTANANGKIVIKLNGVSGKNYGLYVFRDEGNRLDPNKVSGTATLKQVQFEVQQDHMYYVAVIGDSPNDYDATNAYSLNVSSIVTDDESNDSWPEAKNAALGVPVTSYISVSGDEDYYYFTRSGTGLVRVQLDVSRVSSSKDYDIQVYHENGTLLSRYNKNAGVNEDFMFTAQANVKYYVKVYGYRDTDGNYGTEPYVLLITQQ</sequence>
<dbReference type="InterPro" id="IPR058094">
    <property type="entry name" value="Ig-like_OmpL47-like"/>
</dbReference>
<dbReference type="PANTHER" id="PTHR42754">
    <property type="entry name" value="ENDOGLUCANASE"/>
    <property type="match status" value="1"/>
</dbReference>
<keyword evidence="2" id="KW-1133">Transmembrane helix</keyword>
<comment type="caution">
    <text evidence="3">The sequence shown here is derived from an EMBL/GenBank/DDBJ whole genome shotgun (WGS) entry which is preliminary data.</text>
</comment>
<dbReference type="InterPro" id="IPR011044">
    <property type="entry name" value="Quino_amine_DH_bsu"/>
</dbReference>
<evidence type="ECO:0000256" key="1">
    <source>
        <dbReference type="SAM" id="MobiDB-lite"/>
    </source>
</evidence>
<dbReference type="EMBL" id="JAVDSB010000004">
    <property type="protein sequence ID" value="MDR6551561.1"/>
    <property type="molecule type" value="Genomic_DNA"/>
</dbReference>
<keyword evidence="2" id="KW-0812">Transmembrane</keyword>
<feature type="region of interest" description="Disordered" evidence="1">
    <location>
        <begin position="1213"/>
        <end position="1233"/>
    </location>
</feature>
<protein>
    <submittedName>
        <fullName evidence="3">Uncharacterized protein</fullName>
    </submittedName>
</protein>
<dbReference type="PANTHER" id="PTHR42754:SF1">
    <property type="entry name" value="LIPOPROTEIN"/>
    <property type="match status" value="1"/>
</dbReference>
<organism evidence="3 4">
    <name type="scientific">Paenibacillus qinlingensis</name>
    <dbReference type="NCBI Taxonomy" id="1837343"/>
    <lineage>
        <taxon>Bacteria</taxon>
        <taxon>Bacillati</taxon>
        <taxon>Bacillota</taxon>
        <taxon>Bacilli</taxon>
        <taxon>Bacillales</taxon>
        <taxon>Paenibacillaceae</taxon>
        <taxon>Paenibacillus</taxon>
    </lineage>
</organism>
<dbReference type="SUPFAM" id="SSF50969">
    <property type="entry name" value="YVTN repeat-like/Quinoprotein amine dehydrogenase"/>
    <property type="match status" value="1"/>
</dbReference>
<proteinExistence type="predicted"/>
<name>A0ABU1NVR8_9BACL</name>
<evidence type="ECO:0000313" key="4">
    <source>
        <dbReference type="Proteomes" id="UP001267290"/>
    </source>
</evidence>
<dbReference type="RefSeq" id="WP_310499136.1">
    <property type="nucleotide sequence ID" value="NZ_JAVDSB010000004.1"/>
</dbReference>
<feature type="transmembrane region" description="Helical" evidence="2">
    <location>
        <begin position="32"/>
        <end position="52"/>
    </location>
</feature>
<dbReference type="SUPFAM" id="SSF89260">
    <property type="entry name" value="Collagen-binding domain"/>
    <property type="match status" value="3"/>
</dbReference>
<dbReference type="Proteomes" id="UP001267290">
    <property type="component" value="Unassembled WGS sequence"/>
</dbReference>
<accession>A0ABU1NVR8</accession>
<gene>
    <name evidence="3" type="ORF">J2736_002750</name>
</gene>
<keyword evidence="4" id="KW-1185">Reference proteome</keyword>
<dbReference type="NCBIfam" id="NF047446">
    <property type="entry name" value="barrel_OmpL47"/>
    <property type="match status" value="1"/>
</dbReference>
<keyword evidence="2" id="KW-0472">Membrane</keyword>
<evidence type="ECO:0000256" key="2">
    <source>
        <dbReference type="SAM" id="Phobius"/>
    </source>
</evidence>
<reference evidence="3 4" key="1">
    <citation type="submission" date="2023-07" db="EMBL/GenBank/DDBJ databases">
        <title>Sorghum-associated microbial communities from plants grown in Nebraska, USA.</title>
        <authorList>
            <person name="Schachtman D."/>
        </authorList>
    </citation>
    <scope>NUCLEOTIDE SEQUENCE [LARGE SCALE GENOMIC DNA]</scope>
    <source>
        <strain evidence="3 4">CC258</strain>
    </source>
</reference>
<evidence type="ECO:0000313" key="3">
    <source>
        <dbReference type="EMBL" id="MDR6551561.1"/>
    </source>
</evidence>
<dbReference type="Gene3D" id="2.60.120.380">
    <property type="match status" value="4"/>
</dbReference>